<dbReference type="InterPro" id="IPR046338">
    <property type="entry name" value="GAIN_dom_sf"/>
</dbReference>
<dbReference type="InterPro" id="IPR002859">
    <property type="entry name" value="PKD/REJ-like"/>
</dbReference>
<evidence type="ECO:0000256" key="8">
    <source>
        <dbReference type="SAM" id="Phobius"/>
    </source>
</evidence>
<dbReference type="Gene3D" id="2.60.220.50">
    <property type="match status" value="1"/>
</dbReference>
<evidence type="ECO:0000256" key="5">
    <source>
        <dbReference type="ARBA" id="ARBA00023136"/>
    </source>
</evidence>
<keyword evidence="2 8" id="KW-0812">Transmembrane</keyword>
<evidence type="ECO:0000256" key="4">
    <source>
        <dbReference type="ARBA" id="ARBA00022989"/>
    </source>
</evidence>
<comment type="subcellular location">
    <subcellularLocation>
        <location evidence="1">Membrane</location>
    </subcellularLocation>
</comment>
<feature type="transmembrane region" description="Helical" evidence="8">
    <location>
        <begin position="2400"/>
        <end position="2420"/>
    </location>
</feature>
<evidence type="ECO:0000256" key="9">
    <source>
        <dbReference type="SAM" id="SignalP"/>
    </source>
</evidence>
<dbReference type="PANTHER" id="PTHR46730:SF1">
    <property type="entry name" value="PLAT DOMAIN-CONTAINING PROTEIN"/>
    <property type="match status" value="1"/>
</dbReference>
<evidence type="ECO:0000256" key="6">
    <source>
        <dbReference type="ARBA" id="ARBA00023157"/>
    </source>
</evidence>
<evidence type="ECO:0000313" key="12">
    <source>
        <dbReference type="Proteomes" id="UP001162131"/>
    </source>
</evidence>
<dbReference type="PANTHER" id="PTHR46730">
    <property type="entry name" value="POLYCYSTIN-1"/>
    <property type="match status" value="1"/>
</dbReference>
<protein>
    <recommendedName>
        <fullName evidence="10">GAIN-B domain-containing protein</fullName>
    </recommendedName>
</protein>
<dbReference type="CDD" id="cd00064">
    <property type="entry name" value="FU"/>
    <property type="match status" value="2"/>
</dbReference>
<dbReference type="GO" id="GO:0006816">
    <property type="term" value="P:calcium ion transport"/>
    <property type="evidence" value="ECO:0007669"/>
    <property type="project" value="TreeGrafter"/>
</dbReference>
<feature type="signal peptide" evidence="9">
    <location>
        <begin position="1"/>
        <end position="19"/>
    </location>
</feature>
<dbReference type="SMART" id="SM00261">
    <property type="entry name" value="FU"/>
    <property type="match status" value="3"/>
</dbReference>
<dbReference type="InterPro" id="IPR009030">
    <property type="entry name" value="Growth_fac_rcpt_cys_sf"/>
</dbReference>
<evidence type="ECO:0000256" key="2">
    <source>
        <dbReference type="ARBA" id="ARBA00022692"/>
    </source>
</evidence>
<proteinExistence type="predicted"/>
<keyword evidence="5 8" id="KW-0472">Membrane</keyword>
<dbReference type="PROSITE" id="PS50221">
    <property type="entry name" value="GAIN_B"/>
    <property type="match status" value="1"/>
</dbReference>
<evidence type="ECO:0000259" key="10">
    <source>
        <dbReference type="PROSITE" id="PS50221"/>
    </source>
</evidence>
<dbReference type="InterPro" id="IPR057244">
    <property type="entry name" value="GAIN_B"/>
</dbReference>
<dbReference type="GO" id="GO:0005886">
    <property type="term" value="C:plasma membrane"/>
    <property type="evidence" value="ECO:0007669"/>
    <property type="project" value="TreeGrafter"/>
</dbReference>
<feature type="domain" description="GAIN-B" evidence="10">
    <location>
        <begin position="1971"/>
        <end position="2126"/>
    </location>
</feature>
<feature type="transmembrane region" description="Helical" evidence="8">
    <location>
        <begin position="2149"/>
        <end position="2169"/>
    </location>
</feature>
<organism evidence="11 12">
    <name type="scientific">Blepharisma stoltei</name>
    <dbReference type="NCBI Taxonomy" id="1481888"/>
    <lineage>
        <taxon>Eukaryota</taxon>
        <taxon>Sar</taxon>
        <taxon>Alveolata</taxon>
        <taxon>Ciliophora</taxon>
        <taxon>Postciliodesmatophora</taxon>
        <taxon>Heterotrichea</taxon>
        <taxon>Heterotrichida</taxon>
        <taxon>Blepharismidae</taxon>
        <taxon>Blepharisma</taxon>
    </lineage>
</organism>
<dbReference type="EMBL" id="CAJZBQ010000007">
    <property type="protein sequence ID" value="CAG9312590.1"/>
    <property type="molecule type" value="Genomic_DNA"/>
</dbReference>
<keyword evidence="9" id="KW-0732">Signal</keyword>
<keyword evidence="6" id="KW-1015">Disulfide bond</keyword>
<feature type="region of interest" description="Disordered" evidence="7">
    <location>
        <begin position="2199"/>
        <end position="2221"/>
    </location>
</feature>
<keyword evidence="3" id="KW-0677">Repeat</keyword>
<reference evidence="11" key="1">
    <citation type="submission" date="2021-09" db="EMBL/GenBank/DDBJ databases">
        <authorList>
            <consortium name="AG Swart"/>
            <person name="Singh M."/>
            <person name="Singh A."/>
            <person name="Seah K."/>
            <person name="Emmerich C."/>
        </authorList>
    </citation>
    <scope>NUCLEOTIDE SEQUENCE</scope>
    <source>
        <strain evidence="11">ATCC30299</strain>
    </source>
</reference>
<keyword evidence="4 8" id="KW-1133">Transmembrane helix</keyword>
<feature type="transmembrane region" description="Helical" evidence="8">
    <location>
        <begin position="2297"/>
        <end position="2315"/>
    </location>
</feature>
<dbReference type="SUPFAM" id="SSF49899">
    <property type="entry name" value="Concanavalin A-like lectins/glucanases"/>
    <property type="match status" value="2"/>
</dbReference>
<dbReference type="InterPro" id="IPR006212">
    <property type="entry name" value="Furin_repeat"/>
</dbReference>
<dbReference type="SMART" id="SM00303">
    <property type="entry name" value="GPS"/>
    <property type="match status" value="1"/>
</dbReference>
<dbReference type="Pfam" id="PF02010">
    <property type="entry name" value="REJ"/>
    <property type="match status" value="1"/>
</dbReference>
<dbReference type="InterPro" id="IPR000203">
    <property type="entry name" value="GPS"/>
</dbReference>
<comment type="caution">
    <text evidence="11">The sequence shown here is derived from an EMBL/GenBank/DDBJ whole genome shotgun (WGS) entry which is preliminary data.</text>
</comment>
<dbReference type="Pfam" id="PF13385">
    <property type="entry name" value="Laminin_G_3"/>
    <property type="match status" value="1"/>
</dbReference>
<dbReference type="Proteomes" id="UP001162131">
    <property type="component" value="Unassembled WGS sequence"/>
</dbReference>
<feature type="chain" id="PRO_5043448633" description="GAIN-B domain-containing protein" evidence="9">
    <location>
        <begin position="20"/>
        <end position="2530"/>
    </location>
</feature>
<feature type="transmembrane region" description="Helical" evidence="8">
    <location>
        <begin position="2440"/>
        <end position="2463"/>
    </location>
</feature>
<evidence type="ECO:0000256" key="3">
    <source>
        <dbReference type="ARBA" id="ARBA00022737"/>
    </source>
</evidence>
<gene>
    <name evidence="11" type="ORF">BSTOLATCC_MIC6981</name>
</gene>
<dbReference type="Gene3D" id="2.60.120.200">
    <property type="match status" value="1"/>
</dbReference>
<evidence type="ECO:0000256" key="1">
    <source>
        <dbReference type="ARBA" id="ARBA00004370"/>
    </source>
</evidence>
<evidence type="ECO:0000313" key="11">
    <source>
        <dbReference type="EMBL" id="CAG9312590.1"/>
    </source>
</evidence>
<dbReference type="GO" id="GO:0005261">
    <property type="term" value="F:monoatomic cation channel activity"/>
    <property type="evidence" value="ECO:0007669"/>
    <property type="project" value="TreeGrafter"/>
</dbReference>
<evidence type="ECO:0000256" key="7">
    <source>
        <dbReference type="SAM" id="MobiDB-lite"/>
    </source>
</evidence>
<accession>A0AAU9IFG2</accession>
<dbReference type="Gene3D" id="2.10.220.10">
    <property type="entry name" value="Hormone Receptor, Insulin-like Growth Factor Receptor 1, Chain A, domain 2"/>
    <property type="match status" value="2"/>
</dbReference>
<dbReference type="InterPro" id="IPR013320">
    <property type="entry name" value="ConA-like_dom_sf"/>
</dbReference>
<feature type="transmembrane region" description="Helical" evidence="8">
    <location>
        <begin position="2353"/>
        <end position="2374"/>
    </location>
</feature>
<dbReference type="SUPFAM" id="SSF57184">
    <property type="entry name" value="Growth factor receptor domain"/>
    <property type="match status" value="2"/>
</dbReference>
<name>A0AAU9IFG2_9CILI</name>
<sequence length="2530" mass="284525">MFPGVLVLLAFIVLASTNSQELASRMNISEYIIGYSQEPIASQASSLLPNRVLQNCYLGCATCTDTYFDSCTICQSTYNYHNGQCLKECPTGYIATLTTSWDCILLSSLLFDIPFNKIEGYFNILSDSMTLICGNSPYQFYPNYDNNDPYPTKNSGYYFDPTKSYMQMPPNSWSSTNFILNIQHTISFWTWRNPNTNLDQDVVFSKSKDFVSYEWSITLSSTTISYMFNAVGDQGYNSQYELPFSINDPRSAWSSFTFAMAHSSGAYSLSLYQNGVFNSVQSANSPGGKFWWDPEKPFIIGFNSETLVGFDGWIAEISVYSVFITDPQLFLLDCIASSSCFSSCLLGSFLYSNWCASCGSSCSQTCLYTDRCSLCYSASCKYCNGFSSSECLTFTCVYGCTKCSDSLFYTCEACNTNLGLYAHKGVCVNHCPEQYSAQSGSCTGGINWRNIYDFTLDSLAGAPIYYDHWSTTYGLTPSKLYPELNPIPSYDRGFYFTGSNDCYLTTTSDIVFDLDHSHSFWIRTADSNSQTLIHKWNSDSSAEFSLILYIVGFWPWISIRLNTPDSSSSSAETTYDVLENNYPIEKDVWIIFTLIIRFIRGSTFYNLCIYDSCKGLTRITNGFFSDMSSKAIYGASLQGGVYSNPFHGFMYRILYYSYDVSSTDLAILFLKTCTGCDYCTGTGKCLGTCDWNFYLDTGSGSCKSCLSSCQYGCINGDNCSLCKANACQQCSSFYTSSCDTCYTATYWDGVKNCVCLNGHDFDYEKLECKNPCFSLCTSCNGLQMSQCTACKSEYKLYNGFCVLNCPLGYINNQSVCELQSSALYISYKFNQILNPQYDSISAYPISLGSDSRYYPDYGSDNPWTLPNRGLWFRENSLASIKPPEADPSDRITLGLSQNIDLWTMISPQDINGAILAVYTTDSYLLLIQCYQTSSGYSFEACYNVTNEYDSSTVKYCLQSSSYTYNNWQRVVLSYSYSAYISKASLFVNVDKVDSWTHGDAIYKENYEYKFGLGTWNSQLSFSGCIYSLKIRNFGAESIPIWSSTCGYPFCTGDGEGLINCMSNEYYDSADKSCKACDQSCSIGCARGNSCSLHENPLCYSFSSYEFAKCIECKINAINTPPCTCSDTFEYDPVSESCACPKDYQLLNGNCIACFRYLQPTEIKAYFTSTFVRIIFELGIPIDTTNLDCEKIFPTNVLSKFGNRYLCYFNLEATKIIIDLGDEFTIENEPIEIIKGALKGKNAECGHFLYDLNIDLDYSVPSLYPSAKIDAPNTVLYNCEDLSISGHKSTGHIKSSLYYKWNITSEPSIPALLNYNTDFLKEATGFTIPKTDLSTAKITISLTVKNRFGNEDTTSLVVEAVSDEISMNFDRAIDYQTLYTDYAEYAIGSISSCSLLQGANFTWKLLSAVGNYSKIDENSLWGSQTAQATLNLPQRSLSPRLNATFSIEAFDSSSNLQGRSTLDITIKAANPYIEFSRASGSADTRHPIFINASLSYDPNERKPLEFEWACSFENSTDCSSVISDPTLPNLTLPADSLAQGQIYEFTLTCLLELGSRRQLSSVFSQNLFDKGYNRHLSNEFVQSQKIITLSTLSYEIPAVSITNPLTGSQPDIFSLNSPLRFEASITSDSKKSYSYTWSIPGSENVEFLTPQGQLFLSISPDSLSPGQSYTLLLSVSDGKLNSYFEYKFYSNSPPYSGTFNVTPTSGIELKTFFKMEALEWVDDESNYPLYYSYGYVAENSDIYLNFKNQSSTHYSTFPYLGNELEVFIVIYDSLGAYTRKTSSISISQNLIFNQTELFISYKDFANAETSNPQVFPWIISTLCNSILNRDYYLKGKYREPSPSDLQLWQNVVQFTIESIDFLIEISQFDSQSISVFSCLLGVVSANPYLHISSLENKVFLIIDEIFNSISSSQALYEQQINDYFKVIDQVYQYNSTTLVVKNRELAAAVQSTNKIQSATLSQMVLNENKESKMTNIGVTMAVMKANDLNGYQLNSTGRNASVLFPDDFTAMLADATNETIVDIAMMVLDCPNDPNSISSSVVDISIYGHKSREKISVNSTSSRILIQIPVWNAKYSNYTPQCVFLDTKSMNWSTEGCIKYKSDSQSVTCSCSHLTTFTVLNAASSSIVNSNIGDTFNANAWLSLNATNAAGLYFCIATLIIYGILGVLAINRDRKIEKEEENRRIKLKGTPKKINKVATKFGNSSGKIGDESPKKPSKKSCWPWKKSDREYKEQKSASFVTPKEVFVYSFSEDSLNRSTEDTDENARFKKLIWYFAKKHELFSIYLVRDPYLTSLSRITLFFLALLGQMFFMGMFYQNSDSSSENVYYNSSSPTNSTISNNDDNSSVNYSWTDFWIMVWSSLFMIIITTLLNFLLKEKLVEDQMTEMQYKRIKRQNKIKRIVGLILAWGFMIYFCWSIVLFAIQFNESVSRTWVLNVGVGYIVNICFTSVVKAALYAYIAIKVVEFYEKYKRKKFRQNNELESDDLIDEIQTATPGLKGNGKIADIDTSIPKEEEEKTKDRAKRVVAAHKV</sequence>
<keyword evidence="12" id="KW-1185">Reference proteome</keyword>